<reference evidence="6 7" key="1">
    <citation type="journal article" date="2019" name="ISME J.">
        <title>Isolation and characterization of a thermophilic sulfur- and iron-reducing thaumarchaeote from a terrestrial acidic hot spring.</title>
        <authorList>
            <person name="Kato S."/>
            <person name="Itoh T."/>
            <person name="Yuki M."/>
            <person name="Nagamori M."/>
            <person name="Ohnishi M."/>
            <person name="Uematsu K."/>
            <person name="Suzuki K."/>
            <person name="Takashina T."/>
            <person name="Ohkuma M."/>
        </authorList>
    </citation>
    <scope>NUCLEOTIDE SEQUENCE [LARGE SCALE GENOMIC DNA]</scope>
    <source>
        <strain evidence="6 7">NAS-02</strain>
    </source>
</reference>
<sequence>MGRAVLPLGSHEDHGALPPDTDTRIAQCLASRIAAQSGWDLLPAVPYGFSPEHSPAAIWIDAQTYMSMLRSLLLTSGHESVLVVNGHGGNSPLVRAVSFELVAYTAAPVSVEVLDVWSAVSSMLGLRGAIVHAGPVEASLASACGVEPRGYVEVDEESALGRTGAEEDTNPSTEAPWRSSDLPEPRREYSRSLGERVADALVEAALRGPRRGSRL</sequence>
<proteinExistence type="predicted"/>
<feature type="compositionally biased region" description="Basic and acidic residues" evidence="5">
    <location>
        <begin position="181"/>
        <end position="193"/>
    </location>
</feature>
<evidence type="ECO:0000256" key="3">
    <source>
        <dbReference type="ARBA" id="ARBA00022801"/>
    </source>
</evidence>
<dbReference type="GO" id="GO:0047789">
    <property type="term" value="F:creatininase activity"/>
    <property type="evidence" value="ECO:0007669"/>
    <property type="project" value="UniProtKB-EC"/>
</dbReference>
<dbReference type="AlphaFoldDB" id="A0A4P2VLB7"/>
<dbReference type="InterPro" id="IPR003785">
    <property type="entry name" value="Creatininase/forma_Hydrolase"/>
</dbReference>
<gene>
    <name evidence="6" type="ORF">NAS2_0576</name>
</gene>
<dbReference type="PANTHER" id="PTHR35005">
    <property type="entry name" value="3-DEHYDRO-SCYLLO-INOSOSE HYDROLASE"/>
    <property type="match status" value="1"/>
</dbReference>
<dbReference type="PANTHER" id="PTHR35005:SF1">
    <property type="entry name" value="2-AMINO-5-FORMYLAMINO-6-RIBOSYLAMINOPYRIMIDIN-4(3H)-ONE 5'-MONOPHOSPHATE DEFORMYLASE"/>
    <property type="match status" value="1"/>
</dbReference>
<dbReference type="Pfam" id="PF02633">
    <property type="entry name" value="Creatininase"/>
    <property type="match status" value="1"/>
</dbReference>
<dbReference type="InterPro" id="IPR024087">
    <property type="entry name" value="Creatininase-like_sf"/>
</dbReference>
<dbReference type="GO" id="GO:0016811">
    <property type="term" value="F:hydrolase activity, acting on carbon-nitrogen (but not peptide) bonds, in linear amides"/>
    <property type="evidence" value="ECO:0007669"/>
    <property type="project" value="TreeGrafter"/>
</dbReference>
<evidence type="ECO:0000256" key="5">
    <source>
        <dbReference type="SAM" id="MobiDB-lite"/>
    </source>
</evidence>
<accession>A0A4P2VLB7</accession>
<dbReference type="SUPFAM" id="SSF102215">
    <property type="entry name" value="Creatininase"/>
    <property type="match status" value="1"/>
</dbReference>
<keyword evidence="7" id="KW-1185">Reference proteome</keyword>
<dbReference type="Proteomes" id="UP000509448">
    <property type="component" value="Chromosome"/>
</dbReference>
<evidence type="ECO:0000256" key="4">
    <source>
        <dbReference type="ARBA" id="ARBA00022833"/>
    </source>
</evidence>
<dbReference type="KEGG" id="ccai:NAS2_0576"/>
<evidence type="ECO:0000313" key="6">
    <source>
        <dbReference type="EMBL" id="BBE41965.1"/>
    </source>
</evidence>
<dbReference type="GeneID" id="55584393"/>
<dbReference type="Gene3D" id="3.40.50.10310">
    <property type="entry name" value="Creatininase"/>
    <property type="match status" value="1"/>
</dbReference>
<comment type="cofactor">
    <cofactor evidence="1">
        <name>Zn(2+)</name>
        <dbReference type="ChEBI" id="CHEBI:29105"/>
    </cofactor>
</comment>
<dbReference type="OrthoDB" id="46121at2157"/>
<dbReference type="RefSeq" id="WP_174448250.1">
    <property type="nucleotide sequence ID" value="NZ_AP018732.1"/>
</dbReference>
<name>A0A4P2VLB7_9ARCH</name>
<feature type="region of interest" description="Disordered" evidence="5">
    <location>
        <begin position="157"/>
        <end position="193"/>
    </location>
</feature>
<dbReference type="EC" id="3.5.2.10" evidence="6"/>
<evidence type="ECO:0000313" key="7">
    <source>
        <dbReference type="Proteomes" id="UP000509448"/>
    </source>
</evidence>
<evidence type="ECO:0000256" key="2">
    <source>
        <dbReference type="ARBA" id="ARBA00022723"/>
    </source>
</evidence>
<keyword evidence="2" id="KW-0479">Metal-binding</keyword>
<organism evidence="6 7">
    <name type="scientific">Conexivisphaera calida</name>
    <dbReference type="NCBI Taxonomy" id="1874277"/>
    <lineage>
        <taxon>Archaea</taxon>
        <taxon>Nitrososphaerota</taxon>
        <taxon>Conexivisphaeria</taxon>
        <taxon>Conexivisphaerales</taxon>
        <taxon>Conexivisphaeraceae</taxon>
        <taxon>Conexivisphaera</taxon>
    </lineage>
</organism>
<dbReference type="GO" id="GO:0009231">
    <property type="term" value="P:riboflavin biosynthetic process"/>
    <property type="evidence" value="ECO:0007669"/>
    <property type="project" value="TreeGrafter"/>
</dbReference>
<keyword evidence="3 6" id="KW-0378">Hydrolase</keyword>
<keyword evidence="4" id="KW-0862">Zinc</keyword>
<feature type="region of interest" description="Disordered" evidence="5">
    <location>
        <begin position="1"/>
        <end position="20"/>
    </location>
</feature>
<evidence type="ECO:0000256" key="1">
    <source>
        <dbReference type="ARBA" id="ARBA00001947"/>
    </source>
</evidence>
<protein>
    <submittedName>
        <fullName evidence="6">Creatinine amidohydrolase</fullName>
        <ecNumber evidence="6">3.5.2.10</ecNumber>
    </submittedName>
</protein>
<dbReference type="EMBL" id="AP018732">
    <property type="protein sequence ID" value="BBE41965.1"/>
    <property type="molecule type" value="Genomic_DNA"/>
</dbReference>
<dbReference type="GO" id="GO:0046872">
    <property type="term" value="F:metal ion binding"/>
    <property type="evidence" value="ECO:0007669"/>
    <property type="project" value="UniProtKB-KW"/>
</dbReference>